<dbReference type="EMBL" id="CP001998">
    <property type="protein sequence ID" value="ADE54711.1"/>
    <property type="molecule type" value="Genomic_DNA"/>
</dbReference>
<name>D5EJW2_CORAD</name>
<proteinExistence type="predicted"/>
<dbReference type="STRING" id="583355.Caka_1692"/>
<evidence type="ECO:0000313" key="1">
    <source>
        <dbReference type="EMBL" id="ADE54711.1"/>
    </source>
</evidence>
<dbReference type="KEGG" id="caa:Caka_1692"/>
<organism evidence="1 2">
    <name type="scientific">Coraliomargarita akajimensis (strain DSM 45221 / IAM 15411 / JCM 23193 / KCTC 12865 / 04OKA010-24)</name>
    <dbReference type="NCBI Taxonomy" id="583355"/>
    <lineage>
        <taxon>Bacteria</taxon>
        <taxon>Pseudomonadati</taxon>
        <taxon>Verrucomicrobiota</taxon>
        <taxon>Opitutia</taxon>
        <taxon>Puniceicoccales</taxon>
        <taxon>Coraliomargaritaceae</taxon>
        <taxon>Coraliomargarita</taxon>
    </lineage>
</organism>
<dbReference type="PANTHER" id="PTHR40940">
    <property type="entry name" value="PROTEIN BATD-RELATED"/>
    <property type="match status" value="1"/>
</dbReference>
<sequence length="433" mass="48293">MCKVSYWYLLLILAGIQLVQGQTLEDLIAAGQLEARVIVETAEPLFQRAPIVIAVEVGTPYRFERGTAVRDFGVGGALVRPVSKFALNETRRRDGERWAFQRLRFRLYAERTGLLELPPLRAVIAVETETQGLVEGTLRLPVPALTIESPPGTEGLNAWVAASKFEVEDTWEGLLKTYQVGDAVTRVRRFTIDGVPAMVIPASPHDEFDGLEVYEAPALVNDKNVGPKLQGIREERVVFTIKQGGRYNIPAQRIHWFNLQSGTIEQIDLAGRTLEVPGAVQGQAAVEAASSTEDRKGWLYPALLVLSAVGGYLLVRSLRRTAGYHRISDQLQLWRDHRRDRRAFMQAAAQGDSRGCLKLIYKRMAHVPEWQLSTACVNDPQLYAISVELMAHAYGGGPPPEAHQLRRLWELCDLRKPAPKPERSLRLNPGPSQ</sequence>
<dbReference type="AlphaFoldDB" id="D5EJW2"/>
<dbReference type="HOGENOM" id="CLU_632685_0_0_0"/>
<dbReference type="PANTHER" id="PTHR40940:SF1">
    <property type="entry name" value="PROTEIN BATD"/>
    <property type="match status" value="1"/>
</dbReference>
<gene>
    <name evidence="1" type="ordered locus">Caka_1692</name>
</gene>
<evidence type="ECO:0008006" key="3">
    <source>
        <dbReference type="Google" id="ProtNLM"/>
    </source>
</evidence>
<dbReference type="Proteomes" id="UP000000925">
    <property type="component" value="Chromosome"/>
</dbReference>
<dbReference type="OrthoDB" id="5293418at2"/>
<protein>
    <recommendedName>
        <fullName evidence="3">Protein BatD</fullName>
    </recommendedName>
</protein>
<reference evidence="1 2" key="1">
    <citation type="journal article" date="2010" name="Stand. Genomic Sci.">
        <title>Complete genome sequence of Coraliomargarita akajimensis type strain (04OKA010-24).</title>
        <authorList>
            <person name="Mavromatis K."/>
            <person name="Abt B."/>
            <person name="Brambilla E."/>
            <person name="Lapidus A."/>
            <person name="Copeland A."/>
            <person name="Deshpande S."/>
            <person name="Nolan M."/>
            <person name="Lucas S."/>
            <person name="Tice H."/>
            <person name="Cheng J.F."/>
            <person name="Han C."/>
            <person name="Detter J.C."/>
            <person name="Woyke T."/>
            <person name="Goodwin L."/>
            <person name="Pitluck S."/>
            <person name="Held B."/>
            <person name="Brettin T."/>
            <person name="Tapia R."/>
            <person name="Ivanova N."/>
            <person name="Mikhailova N."/>
            <person name="Pati A."/>
            <person name="Liolios K."/>
            <person name="Chen A."/>
            <person name="Palaniappan K."/>
            <person name="Land M."/>
            <person name="Hauser L."/>
            <person name="Chang Y.J."/>
            <person name="Jeffries C.D."/>
            <person name="Rohde M."/>
            <person name="Goker M."/>
            <person name="Bristow J."/>
            <person name="Eisen J.A."/>
            <person name="Markowitz V."/>
            <person name="Hugenholtz P."/>
            <person name="Klenk H.P."/>
            <person name="Kyrpides N.C."/>
        </authorList>
    </citation>
    <scope>NUCLEOTIDE SEQUENCE [LARGE SCALE GENOMIC DNA]</scope>
    <source>
        <strain evidence="2">DSM 45221 / IAM 15411 / JCM 23193 / KCTC 12865</strain>
    </source>
</reference>
<dbReference type="eggNOG" id="ENOG5032X0N">
    <property type="taxonomic scope" value="Bacteria"/>
</dbReference>
<dbReference type="InterPro" id="IPR025738">
    <property type="entry name" value="BatD"/>
</dbReference>
<accession>D5EJW2</accession>
<dbReference type="RefSeq" id="WP_013043433.1">
    <property type="nucleotide sequence ID" value="NC_014008.1"/>
</dbReference>
<keyword evidence="2" id="KW-1185">Reference proteome</keyword>
<evidence type="ECO:0000313" key="2">
    <source>
        <dbReference type="Proteomes" id="UP000000925"/>
    </source>
</evidence>